<protein>
    <submittedName>
        <fullName evidence="2">Uncharacterized protein</fullName>
    </submittedName>
</protein>
<dbReference type="Proteomes" id="UP000017837">
    <property type="component" value="Unassembled WGS sequence"/>
</dbReference>
<name>V4PJG6_9CAUL</name>
<feature type="signal peptide" evidence="1">
    <location>
        <begin position="1"/>
        <end position="21"/>
    </location>
</feature>
<sequence length="146" mass="15540">MKGLVLSAIALLGLIALPGQAAPLWRMVGDETTCSVSLEPQLDTLIVLDKTTQGDLRLAITVDTLNLPRDWYTPFVIMTEGSSFKGYGVTDATQVALPASQDLVDALSHDNTLFIQLGGATLGPFDIPALSADNRICILGMPNLEN</sequence>
<keyword evidence="1" id="KW-0732">Signal</keyword>
<keyword evidence="3" id="KW-1185">Reference proteome</keyword>
<organism evidence="2 3">
    <name type="scientific">Asticcacaulis benevestitus DSM 16100 = ATCC BAA-896</name>
    <dbReference type="NCBI Taxonomy" id="1121022"/>
    <lineage>
        <taxon>Bacteria</taxon>
        <taxon>Pseudomonadati</taxon>
        <taxon>Pseudomonadota</taxon>
        <taxon>Alphaproteobacteria</taxon>
        <taxon>Caulobacterales</taxon>
        <taxon>Caulobacteraceae</taxon>
        <taxon>Asticcacaulis</taxon>
    </lineage>
</organism>
<dbReference type="RefSeq" id="WP_018081423.1">
    <property type="nucleotide sequence ID" value="NZ_AQWM01000005.1"/>
</dbReference>
<evidence type="ECO:0000313" key="3">
    <source>
        <dbReference type="Proteomes" id="UP000017837"/>
    </source>
</evidence>
<dbReference type="PATRIC" id="fig|1121022.4.peg.605"/>
<dbReference type="STRING" id="1121022.GCA_000376105_01756"/>
<proteinExistence type="predicted"/>
<evidence type="ECO:0000256" key="1">
    <source>
        <dbReference type="SAM" id="SignalP"/>
    </source>
</evidence>
<feature type="chain" id="PRO_5004724744" evidence="1">
    <location>
        <begin position="22"/>
        <end position="146"/>
    </location>
</feature>
<comment type="caution">
    <text evidence="2">The sequence shown here is derived from an EMBL/GenBank/DDBJ whole genome shotgun (WGS) entry which is preliminary data.</text>
</comment>
<dbReference type="EMBL" id="AWGB01000005">
    <property type="protein sequence ID" value="ESQ94082.1"/>
    <property type="molecule type" value="Genomic_DNA"/>
</dbReference>
<reference evidence="2 3" key="1">
    <citation type="journal article" date="2014" name="Nature">
        <title>Sequential evolution of bacterial morphology by co-option of a developmental regulator.</title>
        <authorList>
            <person name="Jiang C."/>
            <person name="Brown P.J."/>
            <person name="Ducret A."/>
            <person name="Brun Y.V."/>
        </authorList>
    </citation>
    <scope>NUCLEOTIDE SEQUENCE [LARGE SCALE GENOMIC DNA]</scope>
    <source>
        <strain evidence="2 3">DSM 16100</strain>
    </source>
</reference>
<accession>V4PJG6</accession>
<gene>
    <name evidence="2" type="ORF">ABENE_03055</name>
</gene>
<evidence type="ECO:0000313" key="2">
    <source>
        <dbReference type="EMBL" id="ESQ94082.1"/>
    </source>
</evidence>
<dbReference type="AlphaFoldDB" id="V4PJG6"/>